<feature type="binding site" evidence="11">
    <location>
        <position position="130"/>
    </location>
    <ligand>
        <name>L-histidine</name>
        <dbReference type="ChEBI" id="CHEBI:57595"/>
    </ligand>
</feature>
<evidence type="ECO:0000256" key="9">
    <source>
        <dbReference type="ARBA" id="ARBA00047639"/>
    </source>
</evidence>
<evidence type="ECO:0000313" key="14">
    <source>
        <dbReference type="Proteomes" id="UP000655287"/>
    </source>
</evidence>
<feature type="binding site" evidence="11">
    <location>
        <position position="112"/>
    </location>
    <ligand>
        <name>L-histidine</name>
        <dbReference type="ChEBI" id="CHEBI:57595"/>
    </ligand>
</feature>
<evidence type="ECO:0000256" key="2">
    <source>
        <dbReference type="ARBA" id="ARBA00011738"/>
    </source>
</evidence>
<evidence type="ECO:0000256" key="10">
    <source>
        <dbReference type="HAMAP-Rule" id="MF_00127"/>
    </source>
</evidence>
<dbReference type="InterPro" id="IPR041715">
    <property type="entry name" value="HisRS-like_core"/>
</dbReference>
<accession>A0A919V182</accession>
<dbReference type="InterPro" id="IPR036621">
    <property type="entry name" value="Anticodon-bd_dom_sf"/>
</dbReference>
<comment type="similarity">
    <text evidence="1 10">Belongs to the class-II aminoacyl-tRNA synthetase family.</text>
</comment>
<dbReference type="CDD" id="cd00859">
    <property type="entry name" value="HisRS_anticodon"/>
    <property type="match status" value="1"/>
</dbReference>
<keyword evidence="7 10" id="KW-0648">Protein biosynthesis</keyword>
<dbReference type="HAMAP" id="MF_00127">
    <property type="entry name" value="His_tRNA_synth"/>
    <property type="match status" value="1"/>
</dbReference>
<keyword evidence="8 10" id="KW-0030">Aminoacyl-tRNA synthetase</keyword>
<dbReference type="NCBIfam" id="TIGR00442">
    <property type="entry name" value="hisS"/>
    <property type="match status" value="1"/>
</dbReference>
<evidence type="ECO:0000259" key="12">
    <source>
        <dbReference type="PROSITE" id="PS50862"/>
    </source>
</evidence>
<dbReference type="RefSeq" id="WP_203992176.1">
    <property type="nucleotide sequence ID" value="NZ_BOOU01000081.1"/>
</dbReference>
<keyword evidence="6 10" id="KW-0067">ATP-binding</keyword>
<evidence type="ECO:0000256" key="5">
    <source>
        <dbReference type="ARBA" id="ARBA00022741"/>
    </source>
</evidence>
<evidence type="ECO:0000256" key="4">
    <source>
        <dbReference type="ARBA" id="ARBA00022598"/>
    </source>
</evidence>
<dbReference type="Gene3D" id="3.30.930.10">
    <property type="entry name" value="Bira Bifunctional Protein, Domain 2"/>
    <property type="match status" value="1"/>
</dbReference>
<dbReference type="SUPFAM" id="SSF55681">
    <property type="entry name" value="Class II aaRS and biotin synthetases"/>
    <property type="match status" value="1"/>
</dbReference>
<keyword evidence="14" id="KW-1185">Reference proteome</keyword>
<feature type="binding site" evidence="11">
    <location>
        <begin position="259"/>
        <end position="260"/>
    </location>
    <ligand>
        <name>L-histidine</name>
        <dbReference type="ChEBI" id="CHEBI:57595"/>
    </ligand>
</feature>
<feature type="domain" description="Aminoacyl-transfer RNA synthetases class-II family profile" evidence="12">
    <location>
        <begin position="35"/>
        <end position="322"/>
    </location>
</feature>
<name>A0A919V182_9ACTN</name>
<sequence>MTFQAPKGVPEYLPPRSAAFLAVRAAFAGAATAAGYSYIEVPVFEDTELFARGVGESTDVVTKEMYTFADRGGRSVTLRPEFTASVLRATLEHGLHTGQLPVKLWTAGPAFRYERPQAGRYRQLQQFDLEAIGTEDPAVDAETVAIAWAGYQALGLTRVRLLLNTLGCRQCRPAYRAALQDFLRGLDLDAPTRERAEVNPLRVLDDKRPEVRAQVENAPLITDHLCASCKAHHDRVRSLLEDLGVPWEDTPRLVRGLDYYSRTTYEFDHPLLGAQSAIGGGGRYDGLSEDIGGPPLPGIGFAVGVDRIMLALEAEGLLAETPARVAVYGVPMGEEAARRLFAVVNELRRAGVAADMAFDGKGLKGAMKGAARSGAAYALILGERDLAAGAVQVKNLASGEQTAVPLAEIIPTLQERLAGAAMPAPGA</sequence>
<dbReference type="SUPFAM" id="SSF52954">
    <property type="entry name" value="Class II aaRS ABD-related"/>
    <property type="match status" value="1"/>
</dbReference>
<dbReference type="PANTHER" id="PTHR43707:SF1">
    <property type="entry name" value="HISTIDINE--TRNA LIGASE, MITOCHONDRIAL-RELATED"/>
    <property type="match status" value="1"/>
</dbReference>
<dbReference type="EC" id="6.1.1.21" evidence="10"/>
<evidence type="ECO:0000256" key="1">
    <source>
        <dbReference type="ARBA" id="ARBA00008226"/>
    </source>
</evidence>
<keyword evidence="3 10" id="KW-0963">Cytoplasm</keyword>
<dbReference type="Gene3D" id="3.40.50.800">
    <property type="entry name" value="Anticodon-binding domain"/>
    <property type="match status" value="1"/>
</dbReference>
<keyword evidence="4 10" id="KW-0436">Ligase</keyword>
<evidence type="ECO:0000256" key="3">
    <source>
        <dbReference type="ARBA" id="ARBA00022490"/>
    </source>
</evidence>
<reference evidence="13" key="1">
    <citation type="submission" date="2021-01" db="EMBL/GenBank/DDBJ databases">
        <title>Whole genome shotgun sequence of Sphaerisporangium rufum NBRC 109079.</title>
        <authorList>
            <person name="Komaki H."/>
            <person name="Tamura T."/>
        </authorList>
    </citation>
    <scope>NUCLEOTIDE SEQUENCE</scope>
    <source>
        <strain evidence="13">NBRC 109079</strain>
    </source>
</reference>
<dbReference type="GO" id="GO:0005737">
    <property type="term" value="C:cytoplasm"/>
    <property type="evidence" value="ECO:0007669"/>
    <property type="project" value="UniProtKB-SubCell"/>
</dbReference>
<dbReference type="GO" id="GO:0005524">
    <property type="term" value="F:ATP binding"/>
    <property type="evidence" value="ECO:0007669"/>
    <property type="project" value="UniProtKB-UniRule"/>
</dbReference>
<protein>
    <recommendedName>
        <fullName evidence="10">Histidine--tRNA ligase</fullName>
        <ecNumber evidence="10">6.1.1.21</ecNumber>
    </recommendedName>
    <alternativeName>
        <fullName evidence="10">Histidyl-tRNA synthetase</fullName>
        <shortName evidence="10">HisRS</shortName>
    </alternativeName>
</protein>
<evidence type="ECO:0000256" key="6">
    <source>
        <dbReference type="ARBA" id="ARBA00022840"/>
    </source>
</evidence>
<dbReference type="AlphaFoldDB" id="A0A919V182"/>
<feature type="binding site" evidence="11">
    <location>
        <begin position="81"/>
        <end position="83"/>
    </location>
    <ligand>
        <name>L-histidine</name>
        <dbReference type="ChEBI" id="CHEBI:57595"/>
    </ligand>
</feature>
<comment type="catalytic activity">
    <reaction evidence="9 10">
        <text>tRNA(His) + L-histidine + ATP = L-histidyl-tRNA(His) + AMP + diphosphate + H(+)</text>
        <dbReference type="Rhea" id="RHEA:17313"/>
        <dbReference type="Rhea" id="RHEA-COMP:9665"/>
        <dbReference type="Rhea" id="RHEA-COMP:9689"/>
        <dbReference type="ChEBI" id="CHEBI:15378"/>
        <dbReference type="ChEBI" id="CHEBI:30616"/>
        <dbReference type="ChEBI" id="CHEBI:33019"/>
        <dbReference type="ChEBI" id="CHEBI:57595"/>
        <dbReference type="ChEBI" id="CHEBI:78442"/>
        <dbReference type="ChEBI" id="CHEBI:78527"/>
        <dbReference type="ChEBI" id="CHEBI:456215"/>
        <dbReference type="EC" id="6.1.1.21"/>
    </reaction>
</comment>
<dbReference type="InterPro" id="IPR015807">
    <property type="entry name" value="His-tRNA-ligase"/>
</dbReference>
<keyword evidence="5 10" id="KW-0547">Nucleotide-binding</keyword>
<evidence type="ECO:0000313" key="13">
    <source>
        <dbReference type="EMBL" id="GII80846.1"/>
    </source>
</evidence>
<comment type="subunit">
    <text evidence="2 10">Homodimer.</text>
</comment>
<dbReference type="PROSITE" id="PS50862">
    <property type="entry name" value="AA_TRNA_LIGASE_II"/>
    <property type="match status" value="1"/>
</dbReference>
<dbReference type="Proteomes" id="UP000655287">
    <property type="component" value="Unassembled WGS sequence"/>
</dbReference>
<dbReference type="GO" id="GO:0006427">
    <property type="term" value="P:histidyl-tRNA aminoacylation"/>
    <property type="evidence" value="ECO:0007669"/>
    <property type="project" value="UniProtKB-UniRule"/>
</dbReference>
<dbReference type="InterPro" id="IPR033656">
    <property type="entry name" value="HisRS_anticodon"/>
</dbReference>
<dbReference type="GO" id="GO:0004821">
    <property type="term" value="F:histidine-tRNA ligase activity"/>
    <property type="evidence" value="ECO:0007669"/>
    <property type="project" value="UniProtKB-UniRule"/>
</dbReference>
<dbReference type="CDD" id="cd00773">
    <property type="entry name" value="HisRS-like_core"/>
    <property type="match status" value="1"/>
</dbReference>
<proteinExistence type="inferred from homology"/>
<dbReference type="InterPro" id="IPR004516">
    <property type="entry name" value="HisRS/HisZ"/>
</dbReference>
<dbReference type="EMBL" id="BOOU01000081">
    <property type="protein sequence ID" value="GII80846.1"/>
    <property type="molecule type" value="Genomic_DNA"/>
</dbReference>
<evidence type="ECO:0000256" key="8">
    <source>
        <dbReference type="ARBA" id="ARBA00023146"/>
    </source>
</evidence>
<dbReference type="Pfam" id="PF03129">
    <property type="entry name" value="HGTP_anticodon"/>
    <property type="match status" value="1"/>
</dbReference>
<dbReference type="PANTHER" id="PTHR43707">
    <property type="entry name" value="HISTIDYL-TRNA SYNTHETASE"/>
    <property type="match status" value="1"/>
</dbReference>
<gene>
    <name evidence="10 13" type="primary">hisS</name>
    <name evidence="13" type="ORF">Sru01_58280</name>
</gene>
<feature type="binding site" evidence="11">
    <location>
        <position position="255"/>
    </location>
    <ligand>
        <name>L-histidine</name>
        <dbReference type="ChEBI" id="CHEBI:57595"/>
    </ligand>
</feature>
<dbReference type="InterPro" id="IPR045864">
    <property type="entry name" value="aa-tRNA-synth_II/BPL/LPL"/>
</dbReference>
<evidence type="ECO:0000256" key="11">
    <source>
        <dbReference type="PIRSR" id="PIRSR001549-1"/>
    </source>
</evidence>
<evidence type="ECO:0000256" key="7">
    <source>
        <dbReference type="ARBA" id="ARBA00022917"/>
    </source>
</evidence>
<dbReference type="InterPro" id="IPR004154">
    <property type="entry name" value="Anticodon-bd"/>
</dbReference>
<dbReference type="InterPro" id="IPR006195">
    <property type="entry name" value="aa-tRNA-synth_II"/>
</dbReference>
<feature type="binding site" evidence="11">
    <location>
        <position position="126"/>
    </location>
    <ligand>
        <name>L-histidine</name>
        <dbReference type="ChEBI" id="CHEBI:57595"/>
    </ligand>
</feature>
<organism evidence="13 14">
    <name type="scientific">Sphaerisporangium rufum</name>
    <dbReference type="NCBI Taxonomy" id="1381558"/>
    <lineage>
        <taxon>Bacteria</taxon>
        <taxon>Bacillati</taxon>
        <taxon>Actinomycetota</taxon>
        <taxon>Actinomycetes</taxon>
        <taxon>Streptosporangiales</taxon>
        <taxon>Streptosporangiaceae</taxon>
        <taxon>Sphaerisporangium</taxon>
    </lineage>
</organism>
<comment type="caution">
    <text evidence="13">The sequence shown here is derived from an EMBL/GenBank/DDBJ whole genome shotgun (WGS) entry which is preliminary data.</text>
</comment>
<dbReference type="Pfam" id="PF13393">
    <property type="entry name" value="tRNA-synt_His"/>
    <property type="match status" value="1"/>
</dbReference>
<dbReference type="PIRSF" id="PIRSF001549">
    <property type="entry name" value="His-tRNA_synth"/>
    <property type="match status" value="1"/>
</dbReference>
<comment type="subcellular location">
    <subcellularLocation>
        <location evidence="10">Cytoplasm</location>
    </subcellularLocation>
</comment>